<dbReference type="PANTHER" id="PTHR30576:SF0">
    <property type="entry name" value="UNDECAPRENYL-PHOSPHATE N-ACETYLGALACTOSAMINYL 1-PHOSPHATE TRANSFERASE-RELATED"/>
    <property type="match status" value="1"/>
</dbReference>
<dbReference type="InterPro" id="IPR036291">
    <property type="entry name" value="NAD(P)-bd_dom_sf"/>
</dbReference>
<dbReference type="EMBL" id="FNIT01000003">
    <property type="protein sequence ID" value="SDO10267.1"/>
    <property type="molecule type" value="Genomic_DNA"/>
</dbReference>
<evidence type="ECO:0000256" key="6">
    <source>
        <dbReference type="ARBA" id="ARBA00023136"/>
    </source>
</evidence>
<keyword evidence="6 8" id="KW-0472">Membrane</keyword>
<keyword evidence="7" id="KW-0270">Exopolysaccharide synthesis</keyword>
<dbReference type="GO" id="GO:0000271">
    <property type="term" value="P:polysaccharide biosynthetic process"/>
    <property type="evidence" value="ECO:0007669"/>
    <property type="project" value="UniProtKB-KW"/>
</dbReference>
<evidence type="ECO:0000313" key="11">
    <source>
        <dbReference type="Proteomes" id="UP000198793"/>
    </source>
</evidence>
<evidence type="ECO:0000256" key="3">
    <source>
        <dbReference type="ARBA" id="ARBA00022679"/>
    </source>
</evidence>
<reference evidence="10 11" key="1">
    <citation type="submission" date="2016-10" db="EMBL/GenBank/DDBJ databases">
        <authorList>
            <person name="de Groot N.N."/>
        </authorList>
    </citation>
    <scope>NUCLEOTIDE SEQUENCE [LARGE SCALE GENOMIC DNA]</scope>
    <source>
        <strain evidence="11">L7-484,KACC 16230,DSM 25025</strain>
    </source>
</reference>
<dbReference type="Proteomes" id="UP000198793">
    <property type="component" value="Unassembled WGS sequence"/>
</dbReference>
<dbReference type="AlphaFoldDB" id="A0A1H0GTP7"/>
<accession>A0A1H0GTP7</accession>
<sequence>MTVDPADVRIFDRETIRTFQAEIRVQNPTSLSPSARRALRQFGKPILSSRLVGGLYRGAEFVQFLLIGGFAIAWTGLPRTPVSLVLGLAALAFLTVAVADILHSYDPPKLRSRWQQLGRIGTAIVLSTCLLALVWSVLGFVDPWFWVASYLPLALSTALPFRALVGASIRRWTRNGVIERRVVLVGGGGAAETFIRQLEREPDSDIRICGIFDDRDDRRSPPIVAGYPKLGSIGELAEFVQLAKIDMLVVTLPLKAERRILSILKTLWILPIDIRLAASSATMNFRARRSRVGGVEMLDVVDRPMTDWDAIVKRLFDVVVGSVALVVLSPILVGTAIAIKLDTPGPVFFRQKRHGFNNETINVWKFRSLRHDMADPTAKKLVTRNDPRVTRVGRFIRRSSIDELPQLFNVLTGELSLVGPRPHAVHAVSSENETFLEIVDGYLGRHKVKPGVTGWAQVKGWRGEIDRGEKLQRRFEHDLYYIENWSLLLDVYILAVTPISLVRPQGAY</sequence>
<protein>
    <submittedName>
        <fullName evidence="10">Undecaprenyl-phosphate glucose phosphotransferase</fullName>
    </submittedName>
</protein>
<comment type="subcellular location">
    <subcellularLocation>
        <location evidence="1">Membrane</location>
        <topology evidence="1">Multi-pass membrane protein</topology>
    </subcellularLocation>
</comment>
<dbReference type="InterPro" id="IPR017473">
    <property type="entry name" value="Undecaprenyl-P_gluc_Ptfrase"/>
</dbReference>
<evidence type="ECO:0000256" key="2">
    <source>
        <dbReference type="ARBA" id="ARBA00006464"/>
    </source>
</evidence>
<dbReference type="GO" id="GO:0016020">
    <property type="term" value="C:membrane"/>
    <property type="evidence" value="ECO:0007669"/>
    <property type="project" value="UniProtKB-SubCell"/>
</dbReference>
<evidence type="ECO:0000256" key="8">
    <source>
        <dbReference type="SAM" id="Phobius"/>
    </source>
</evidence>
<organism evidence="10 11">
    <name type="scientific">Aureimonas jatrophae</name>
    <dbReference type="NCBI Taxonomy" id="1166073"/>
    <lineage>
        <taxon>Bacteria</taxon>
        <taxon>Pseudomonadati</taxon>
        <taxon>Pseudomonadota</taxon>
        <taxon>Alphaproteobacteria</taxon>
        <taxon>Hyphomicrobiales</taxon>
        <taxon>Aurantimonadaceae</taxon>
        <taxon>Aureimonas</taxon>
    </lineage>
</organism>
<dbReference type="InterPro" id="IPR017475">
    <property type="entry name" value="EPS_sugar_tfrase"/>
</dbReference>
<feature type="transmembrane region" description="Helical" evidence="8">
    <location>
        <begin position="117"/>
        <end position="138"/>
    </location>
</feature>
<dbReference type="NCBIfam" id="TIGR03023">
    <property type="entry name" value="WcaJ_sugtrans"/>
    <property type="match status" value="1"/>
</dbReference>
<keyword evidence="5 8" id="KW-1133">Transmembrane helix</keyword>
<name>A0A1H0GTP7_9HYPH</name>
<dbReference type="GO" id="GO:0016780">
    <property type="term" value="F:phosphotransferase activity, for other substituted phosphate groups"/>
    <property type="evidence" value="ECO:0007669"/>
    <property type="project" value="TreeGrafter"/>
</dbReference>
<proteinExistence type="inferred from homology"/>
<evidence type="ECO:0000256" key="1">
    <source>
        <dbReference type="ARBA" id="ARBA00004141"/>
    </source>
</evidence>
<evidence type="ECO:0000256" key="7">
    <source>
        <dbReference type="ARBA" id="ARBA00023169"/>
    </source>
</evidence>
<dbReference type="Pfam" id="PF02397">
    <property type="entry name" value="Bac_transf"/>
    <property type="match status" value="1"/>
</dbReference>
<keyword evidence="3 10" id="KW-0808">Transferase</keyword>
<gene>
    <name evidence="10" type="ORF">SAMN05192530_103328</name>
</gene>
<evidence type="ECO:0000256" key="4">
    <source>
        <dbReference type="ARBA" id="ARBA00022692"/>
    </source>
</evidence>
<keyword evidence="11" id="KW-1185">Reference proteome</keyword>
<dbReference type="NCBIfam" id="TIGR03025">
    <property type="entry name" value="EPS_sugtrans"/>
    <property type="match status" value="1"/>
</dbReference>
<feature type="transmembrane region" description="Helical" evidence="8">
    <location>
        <begin position="83"/>
        <end position="105"/>
    </location>
</feature>
<feature type="transmembrane region" description="Helical" evidence="8">
    <location>
        <begin position="144"/>
        <end position="165"/>
    </location>
</feature>
<dbReference type="OrthoDB" id="9808602at2"/>
<dbReference type="STRING" id="1166073.SAMN05192530_103328"/>
<dbReference type="RefSeq" id="WP_090672293.1">
    <property type="nucleotide sequence ID" value="NZ_FNIT01000003.1"/>
</dbReference>
<dbReference type="Pfam" id="PF13727">
    <property type="entry name" value="CoA_binding_3"/>
    <property type="match status" value="1"/>
</dbReference>
<dbReference type="Gene3D" id="3.40.50.720">
    <property type="entry name" value="NAD(P)-binding Rossmann-like Domain"/>
    <property type="match status" value="1"/>
</dbReference>
<dbReference type="PANTHER" id="PTHR30576">
    <property type="entry name" value="COLANIC BIOSYNTHESIS UDP-GLUCOSE LIPID CARRIER TRANSFERASE"/>
    <property type="match status" value="1"/>
</dbReference>
<dbReference type="SUPFAM" id="SSF51735">
    <property type="entry name" value="NAD(P)-binding Rossmann-fold domains"/>
    <property type="match status" value="1"/>
</dbReference>
<evidence type="ECO:0000256" key="5">
    <source>
        <dbReference type="ARBA" id="ARBA00022989"/>
    </source>
</evidence>
<keyword evidence="4 8" id="KW-0812">Transmembrane</keyword>
<feature type="transmembrane region" description="Helical" evidence="8">
    <location>
        <begin position="54"/>
        <end position="77"/>
    </location>
</feature>
<comment type="similarity">
    <text evidence="2">Belongs to the bacterial sugar transferase family.</text>
</comment>
<evidence type="ECO:0000259" key="9">
    <source>
        <dbReference type="Pfam" id="PF02397"/>
    </source>
</evidence>
<dbReference type="InterPro" id="IPR003362">
    <property type="entry name" value="Bact_transf"/>
</dbReference>
<feature type="domain" description="Bacterial sugar transferase" evidence="9">
    <location>
        <begin position="313"/>
        <end position="501"/>
    </location>
</feature>
<feature type="transmembrane region" description="Helical" evidence="8">
    <location>
        <begin position="315"/>
        <end position="339"/>
    </location>
</feature>
<evidence type="ECO:0000313" key="10">
    <source>
        <dbReference type="EMBL" id="SDO10267.1"/>
    </source>
</evidence>